<evidence type="ECO:0000313" key="6">
    <source>
        <dbReference type="Proteomes" id="UP000582837"/>
    </source>
</evidence>
<dbReference type="InterPro" id="IPR000297">
    <property type="entry name" value="PPIase_PpiC"/>
</dbReference>
<feature type="chain" id="PRO_5032921944" description="PpiC domain-containing protein" evidence="3">
    <location>
        <begin position="17"/>
        <end position="515"/>
    </location>
</feature>
<feature type="region of interest" description="Disordered" evidence="2">
    <location>
        <begin position="455"/>
        <end position="515"/>
    </location>
</feature>
<name>A0A841GVX8_9BACT</name>
<comment type="caution">
    <text evidence="5">The sequence shown here is derived from an EMBL/GenBank/DDBJ whole genome shotgun (WGS) entry which is preliminary data.</text>
</comment>
<dbReference type="Pfam" id="PF13616">
    <property type="entry name" value="Rotamase_3"/>
    <property type="match status" value="1"/>
</dbReference>
<keyword evidence="1" id="KW-0413">Isomerase</keyword>
<evidence type="ECO:0000256" key="2">
    <source>
        <dbReference type="SAM" id="MobiDB-lite"/>
    </source>
</evidence>
<evidence type="ECO:0000256" key="3">
    <source>
        <dbReference type="SAM" id="SignalP"/>
    </source>
</evidence>
<sequence length="515" mass="55459">MKLSRWAFMAAPFAVAACGMGGAMTSHTDVVAKAAGTELRVEDAAQILAANPQIPADPQVVRALADLWVDYSLLATAAAEDTSLKVLDLDEFVQDETREQTVFRYLETQVRPDTVIDDARLEQMWNTEGPGVEIRARHVLFRPAPEATPQQRQALKAKAEQVRARAAAGEDFATLAKEFTEEPGGKERGGDLDWFGRGRMVPQFEEAAFKLQPGQVSPVVETPFGYHVIKVEDRRQQALGENREAYRQQLLGSARQRAVGTYVDSMKKVAKVTMEPTALEALRELGGQDNLELRGRAASRSLASYQGGEITAGELATLLQGVPAGQREQIKTAPEADLRGFVENEALKEYLYADAQKKNFKLSAAAVDSIRTGTRMGIHQILEASGLANRRFPKGKAGTGAIQEAVRQLMEQAVGGQRQLPPLGKLGFALRNSYGADVNAESFQRVVDRMKVIRASQPQQGPGGMPGGPQGMPPGAMPPGAMPQGAPPQGQQDPRAQPQAAPGAAPQGAAPQGQR</sequence>
<accession>A0A841GVX8</accession>
<dbReference type="PANTHER" id="PTHR47245">
    <property type="entry name" value="PEPTIDYLPROLYL ISOMERASE"/>
    <property type="match status" value="1"/>
</dbReference>
<proteinExistence type="predicted"/>
<feature type="compositionally biased region" description="Gly residues" evidence="2">
    <location>
        <begin position="461"/>
        <end position="470"/>
    </location>
</feature>
<evidence type="ECO:0000313" key="5">
    <source>
        <dbReference type="EMBL" id="MBB6069633.1"/>
    </source>
</evidence>
<gene>
    <name evidence="5" type="ORF">HNQ61_001250</name>
</gene>
<dbReference type="AlphaFoldDB" id="A0A841GVX8"/>
<organism evidence="5 6">
    <name type="scientific">Longimicrobium terrae</name>
    <dbReference type="NCBI Taxonomy" id="1639882"/>
    <lineage>
        <taxon>Bacteria</taxon>
        <taxon>Pseudomonadati</taxon>
        <taxon>Gemmatimonadota</taxon>
        <taxon>Longimicrobiia</taxon>
        <taxon>Longimicrobiales</taxon>
        <taxon>Longimicrobiaceae</taxon>
        <taxon>Longimicrobium</taxon>
    </lineage>
</organism>
<dbReference type="PROSITE" id="PS51257">
    <property type="entry name" value="PROKAR_LIPOPROTEIN"/>
    <property type="match status" value="1"/>
</dbReference>
<dbReference type="PANTHER" id="PTHR47245:SF2">
    <property type="entry name" value="PEPTIDYL-PROLYL CIS-TRANS ISOMERASE HP_0175-RELATED"/>
    <property type="match status" value="1"/>
</dbReference>
<feature type="domain" description="PpiC" evidence="4">
    <location>
        <begin position="131"/>
        <end position="233"/>
    </location>
</feature>
<evidence type="ECO:0000256" key="1">
    <source>
        <dbReference type="PROSITE-ProRule" id="PRU00278"/>
    </source>
</evidence>
<feature type="compositionally biased region" description="Low complexity" evidence="2">
    <location>
        <begin position="482"/>
        <end position="515"/>
    </location>
</feature>
<dbReference type="InterPro" id="IPR046357">
    <property type="entry name" value="PPIase_dom_sf"/>
</dbReference>
<dbReference type="GO" id="GO:0003755">
    <property type="term" value="F:peptidyl-prolyl cis-trans isomerase activity"/>
    <property type="evidence" value="ECO:0007669"/>
    <property type="project" value="UniProtKB-KW"/>
</dbReference>
<dbReference type="PROSITE" id="PS50198">
    <property type="entry name" value="PPIC_PPIASE_2"/>
    <property type="match status" value="1"/>
</dbReference>
<dbReference type="InterPro" id="IPR050245">
    <property type="entry name" value="PrsA_foldase"/>
</dbReference>
<dbReference type="InterPro" id="IPR027304">
    <property type="entry name" value="Trigger_fact/SurA_dom_sf"/>
</dbReference>
<dbReference type="SUPFAM" id="SSF109998">
    <property type="entry name" value="Triger factor/SurA peptide-binding domain-like"/>
    <property type="match status" value="1"/>
</dbReference>
<keyword evidence="1" id="KW-0697">Rotamase</keyword>
<protein>
    <recommendedName>
        <fullName evidence="4">PpiC domain-containing protein</fullName>
    </recommendedName>
</protein>
<dbReference type="Proteomes" id="UP000582837">
    <property type="component" value="Unassembled WGS sequence"/>
</dbReference>
<reference evidence="5 6" key="1">
    <citation type="submission" date="2020-08" db="EMBL/GenBank/DDBJ databases">
        <title>Genomic Encyclopedia of Type Strains, Phase IV (KMG-IV): sequencing the most valuable type-strain genomes for metagenomic binning, comparative biology and taxonomic classification.</title>
        <authorList>
            <person name="Goeker M."/>
        </authorList>
    </citation>
    <scope>NUCLEOTIDE SEQUENCE [LARGE SCALE GENOMIC DNA]</scope>
    <source>
        <strain evidence="5 6">DSM 29007</strain>
    </source>
</reference>
<feature type="signal peptide" evidence="3">
    <location>
        <begin position="1"/>
        <end position="16"/>
    </location>
</feature>
<dbReference type="SUPFAM" id="SSF54534">
    <property type="entry name" value="FKBP-like"/>
    <property type="match status" value="1"/>
</dbReference>
<keyword evidence="6" id="KW-1185">Reference proteome</keyword>
<evidence type="ECO:0000259" key="4">
    <source>
        <dbReference type="PROSITE" id="PS50198"/>
    </source>
</evidence>
<keyword evidence="3" id="KW-0732">Signal</keyword>
<feature type="compositionally biased region" description="Pro residues" evidence="2">
    <location>
        <begin position="471"/>
        <end position="481"/>
    </location>
</feature>
<dbReference type="EMBL" id="JACHIA010000003">
    <property type="protein sequence ID" value="MBB6069633.1"/>
    <property type="molecule type" value="Genomic_DNA"/>
</dbReference>
<dbReference type="RefSeq" id="WP_170036333.1">
    <property type="nucleotide sequence ID" value="NZ_JABDTL010000002.1"/>
</dbReference>
<dbReference type="Gene3D" id="3.10.50.40">
    <property type="match status" value="1"/>
</dbReference>